<dbReference type="AlphaFoldDB" id="A0A0A0AFS3"/>
<evidence type="ECO:0000313" key="3">
    <source>
        <dbReference type="EMBL" id="KGL92318.1"/>
    </source>
</evidence>
<organism evidence="3 4">
    <name type="scientific">Charadrius vociferus</name>
    <name type="common">Killdeer</name>
    <name type="synonym">Aegialitis vocifera</name>
    <dbReference type="NCBI Taxonomy" id="50402"/>
    <lineage>
        <taxon>Eukaryota</taxon>
        <taxon>Metazoa</taxon>
        <taxon>Chordata</taxon>
        <taxon>Craniata</taxon>
        <taxon>Vertebrata</taxon>
        <taxon>Euteleostomi</taxon>
        <taxon>Archelosauria</taxon>
        <taxon>Archosauria</taxon>
        <taxon>Dinosauria</taxon>
        <taxon>Saurischia</taxon>
        <taxon>Theropoda</taxon>
        <taxon>Coelurosauria</taxon>
        <taxon>Aves</taxon>
        <taxon>Neognathae</taxon>
        <taxon>Neoaves</taxon>
        <taxon>Charadriiformes</taxon>
        <taxon>Charadriidae</taxon>
        <taxon>Charadrius</taxon>
    </lineage>
</organism>
<sequence length="175" mass="18950">VGTYSLIYGVAFCTPCKDGMTTTVPGTSSVTDCVKKERTKQDASITHRIPVLLLIILPALLALNLLFILSSCYWFYQEYQASSPRASKRTGSTTRMEMVTSFFRIPKQGPQAGPDVGPASDTSDLDISDLDISTSQRGDEEPTHGAPSPAVTSNLATVTDETTPVLPLEDRKDTF</sequence>
<dbReference type="EMBL" id="KL871479">
    <property type="protein sequence ID" value="KGL92318.1"/>
    <property type="molecule type" value="Genomic_DNA"/>
</dbReference>
<name>A0A0A0AFS3_CHAVO</name>
<keyword evidence="2" id="KW-0472">Membrane</keyword>
<feature type="compositionally biased region" description="Polar residues" evidence="1">
    <location>
        <begin position="150"/>
        <end position="162"/>
    </location>
</feature>
<evidence type="ECO:0000256" key="1">
    <source>
        <dbReference type="SAM" id="MobiDB-lite"/>
    </source>
</evidence>
<dbReference type="Proteomes" id="UP000053858">
    <property type="component" value="Unassembled WGS sequence"/>
</dbReference>
<keyword evidence="2" id="KW-0812">Transmembrane</keyword>
<feature type="non-terminal residue" evidence="3">
    <location>
        <position position="1"/>
    </location>
</feature>
<gene>
    <name evidence="3" type="ORF">N301_11522</name>
</gene>
<evidence type="ECO:0000256" key="2">
    <source>
        <dbReference type="SAM" id="Phobius"/>
    </source>
</evidence>
<proteinExistence type="predicted"/>
<reference evidence="4" key="1">
    <citation type="journal article" date="2014" name="Science">
        <title>Comparative genomics reveals insights into avian genome evolution and adaptation.</title>
        <authorList>
            <consortium name="Avian Genome Consortium"/>
            <person name="Zhang G."/>
            <person name="Li C."/>
            <person name="Li Q."/>
            <person name="Li B."/>
            <person name="Larkin D.M."/>
            <person name="Lee C."/>
            <person name="Storz J.F."/>
            <person name="Antunes A."/>
            <person name="Greenwold M.J."/>
            <person name="Meredith R.W."/>
            <person name="Odeen A."/>
            <person name="Cui J."/>
            <person name="Zhou Q."/>
            <person name="Xu L."/>
            <person name="Pan H."/>
            <person name="Wang Z."/>
            <person name="Jin L."/>
            <person name="Zhang P."/>
            <person name="Hu H."/>
            <person name="Yang W."/>
            <person name="Hu J."/>
            <person name="Xiao J."/>
            <person name="Yang Z."/>
            <person name="Liu Y."/>
            <person name="Xie Q."/>
            <person name="Yu H."/>
            <person name="Lian J."/>
            <person name="Wen P."/>
            <person name="Zhang F."/>
            <person name="Li H."/>
            <person name="Zeng Y."/>
            <person name="Xiong Z."/>
            <person name="Liu S."/>
            <person name="Zhou L."/>
            <person name="Huang Z."/>
            <person name="An N."/>
            <person name="Wang J."/>
            <person name="Zheng Q."/>
            <person name="Xiong Y."/>
            <person name="Wang G."/>
            <person name="Wang B."/>
            <person name="Wang J."/>
            <person name="Fan Y."/>
            <person name="da Fonseca R.R."/>
            <person name="Alfaro-Nunez A."/>
            <person name="Schubert M."/>
            <person name="Orlando L."/>
            <person name="Mourier T."/>
            <person name="Howard J.T."/>
            <person name="Ganapathy G."/>
            <person name="Pfenning A."/>
            <person name="Whitney O."/>
            <person name="Rivas M.V."/>
            <person name="Hara E."/>
            <person name="Smith J."/>
            <person name="Farre M."/>
            <person name="Narayan J."/>
            <person name="Slavov G."/>
            <person name="Romanov M.N."/>
            <person name="Borges R."/>
            <person name="Machado J.P."/>
            <person name="Khan I."/>
            <person name="Springer M.S."/>
            <person name="Gatesy J."/>
            <person name="Hoffmann F.G."/>
            <person name="Opazo J.C."/>
            <person name="Hastad O."/>
            <person name="Sawyer R.H."/>
            <person name="Kim H."/>
            <person name="Kim K.W."/>
            <person name="Kim H.J."/>
            <person name="Cho S."/>
            <person name="Li N."/>
            <person name="Huang Y."/>
            <person name="Bruford M.W."/>
            <person name="Zhan X."/>
            <person name="Dixon A."/>
            <person name="Bertelsen M.F."/>
            <person name="Derryberry E."/>
            <person name="Warren W."/>
            <person name="Wilson R.K."/>
            <person name="Li S."/>
            <person name="Ray D.A."/>
            <person name="Green R.E."/>
            <person name="O'Brien S.J."/>
            <person name="Griffin D."/>
            <person name="Johnson W.E."/>
            <person name="Haussler D."/>
            <person name="Ryder O.A."/>
            <person name="Willerslev E."/>
            <person name="Graves G.R."/>
            <person name="Alstrom P."/>
            <person name="Fjeldsa J."/>
            <person name="Mindell D.P."/>
            <person name="Edwards S.V."/>
            <person name="Braun E.L."/>
            <person name="Rahbek C."/>
            <person name="Burt D.W."/>
            <person name="Houde P."/>
            <person name="Zhang Y."/>
            <person name="Yang H."/>
            <person name="Wang J."/>
            <person name="Jarvis E.D."/>
            <person name="Gilbert M.T."/>
            <person name="Wang J."/>
        </authorList>
    </citation>
    <scope>NUCLEOTIDE SEQUENCE [LARGE SCALE GENOMIC DNA]</scope>
</reference>
<feature type="transmembrane region" description="Helical" evidence="2">
    <location>
        <begin position="51"/>
        <end position="76"/>
    </location>
</feature>
<keyword evidence="2" id="KW-1133">Transmembrane helix</keyword>
<protein>
    <submittedName>
        <fullName evidence="3">Uncharacterized protein</fullName>
    </submittedName>
</protein>
<keyword evidence="4" id="KW-1185">Reference proteome</keyword>
<feature type="region of interest" description="Disordered" evidence="1">
    <location>
        <begin position="104"/>
        <end position="175"/>
    </location>
</feature>
<feature type="non-terminal residue" evidence="3">
    <location>
        <position position="175"/>
    </location>
</feature>
<evidence type="ECO:0000313" key="4">
    <source>
        <dbReference type="Proteomes" id="UP000053858"/>
    </source>
</evidence>
<accession>A0A0A0AFS3</accession>